<keyword evidence="2" id="KW-1003">Cell membrane</keyword>
<sequence>MSGLMTLALLAVTAAGVSSSEMSDCSYLSLLTHLNLIQTDSPLSIMRPVKNWTTTTVVSLDMLLFGILEVDEKSQTVTTQVQTQMSWRNEFLNWNSSNFCGIKMLTVPRNMLWVPDVSIQEDTSDTGTIRNSPLVTLTSNGWVSASGRQRLTTTCQFKLYLFPFDTQRCKITFGSMNYDAESMILRTINSQETLSSVSELIMITQGEWELLNMTIIYDSLEKQNVAESRLIYTVIIMRKPMLYVINLIVPLFYFLILDLASFFIRVEKLSFKVTLLLSISVLLLLLQDMLPSTEAKLPLMASFCVWVFALVGLSILEAMLIDFLLGFDGCCGNNAQNAVNNQEVEIQLEGNTDPSAAEERGHLGPVMKPSEVELLMLILEEVKVARMETGRHVKDDRKPGRYTRLAQIIDSVYFVLYFLNVVGYLHWSNLARSAAKLARHSGLGSSEVKTCVIDHGGWNYRDRGTLLSLCWAGVYVQPDRGHRSSDDA</sequence>
<evidence type="ECO:0000256" key="12">
    <source>
        <dbReference type="ARBA" id="ARBA00023257"/>
    </source>
</evidence>
<dbReference type="PANTHER" id="PTHR18945">
    <property type="entry name" value="NEUROTRANSMITTER GATED ION CHANNEL"/>
    <property type="match status" value="1"/>
</dbReference>
<keyword evidence="10" id="KW-0675">Receptor</keyword>
<evidence type="ECO:0000256" key="16">
    <source>
        <dbReference type="ARBA" id="ARBA00034430"/>
    </source>
</evidence>
<dbReference type="PROSITE" id="PS00236">
    <property type="entry name" value="NEUROTR_ION_CHANNEL"/>
    <property type="match status" value="1"/>
</dbReference>
<evidence type="ECO:0000313" key="22">
    <source>
        <dbReference type="EMBL" id="CAB1427020.1"/>
    </source>
</evidence>
<feature type="domain" description="Neurotransmitter-gated ion-channel ligand-binding" evidence="21">
    <location>
        <begin position="46"/>
        <end position="240"/>
    </location>
</feature>
<evidence type="ECO:0000256" key="6">
    <source>
        <dbReference type="ARBA" id="ARBA00023018"/>
    </source>
</evidence>
<keyword evidence="3 20" id="KW-0812">Transmembrane</keyword>
<keyword evidence="11" id="KW-0325">Glycoprotein</keyword>
<dbReference type="InterPro" id="IPR006202">
    <property type="entry name" value="Neur_chan_lig-bd"/>
</dbReference>
<dbReference type="InterPro" id="IPR036734">
    <property type="entry name" value="Neur_chan_lig-bd_sf"/>
</dbReference>
<comment type="function">
    <text evidence="19">Forms serotonin (5-hydroxytryptamine/5-HT3)-activated cation-selective channel complexes, which when activated cause fast, depolarizing responses in neurons.</text>
</comment>
<evidence type="ECO:0000256" key="3">
    <source>
        <dbReference type="ARBA" id="ARBA00022692"/>
    </source>
</evidence>
<dbReference type="GO" id="GO:0005230">
    <property type="term" value="F:extracellular ligand-gated monoatomic ion channel activity"/>
    <property type="evidence" value="ECO:0007669"/>
    <property type="project" value="InterPro"/>
</dbReference>
<dbReference type="InterPro" id="IPR036719">
    <property type="entry name" value="Neuro-gated_channel_TM_sf"/>
</dbReference>
<evidence type="ECO:0000256" key="10">
    <source>
        <dbReference type="ARBA" id="ARBA00023170"/>
    </source>
</evidence>
<comment type="similarity">
    <text evidence="20">Belongs to the ligand-gated ion channel (TC 1.A.9) family.</text>
</comment>
<name>A0A9N7YD25_PLEPL</name>
<keyword evidence="13" id="KW-1071">Ligand-gated ion channel</keyword>
<accession>A0A9N7YD25</accession>
<dbReference type="SUPFAM" id="SSF63712">
    <property type="entry name" value="Nicotinic receptor ligand binding domain-like"/>
    <property type="match status" value="1"/>
</dbReference>
<keyword evidence="7 20" id="KW-0406">Ion transport</keyword>
<keyword evidence="6" id="KW-0770">Synapse</keyword>
<organism evidence="22 23">
    <name type="scientific">Pleuronectes platessa</name>
    <name type="common">European plaice</name>
    <dbReference type="NCBI Taxonomy" id="8262"/>
    <lineage>
        <taxon>Eukaryota</taxon>
        <taxon>Metazoa</taxon>
        <taxon>Chordata</taxon>
        <taxon>Craniata</taxon>
        <taxon>Vertebrata</taxon>
        <taxon>Euteleostomi</taxon>
        <taxon>Actinopterygii</taxon>
        <taxon>Neopterygii</taxon>
        <taxon>Teleostei</taxon>
        <taxon>Neoteleostei</taxon>
        <taxon>Acanthomorphata</taxon>
        <taxon>Carangaria</taxon>
        <taxon>Pleuronectiformes</taxon>
        <taxon>Pleuronectoidei</taxon>
        <taxon>Pleuronectidae</taxon>
        <taxon>Pleuronectes</taxon>
    </lineage>
</organism>
<dbReference type="GO" id="GO:0045211">
    <property type="term" value="C:postsynaptic membrane"/>
    <property type="evidence" value="ECO:0007669"/>
    <property type="project" value="UniProtKB-SubCell"/>
</dbReference>
<evidence type="ECO:0000256" key="4">
    <source>
        <dbReference type="ARBA" id="ARBA00022729"/>
    </source>
</evidence>
<evidence type="ECO:0000256" key="19">
    <source>
        <dbReference type="ARBA" id="ARBA00037540"/>
    </source>
</evidence>
<dbReference type="InterPro" id="IPR006201">
    <property type="entry name" value="Neur_channel"/>
</dbReference>
<evidence type="ECO:0000256" key="15">
    <source>
        <dbReference type="ARBA" id="ARBA00034104"/>
    </source>
</evidence>
<keyword evidence="1 20" id="KW-0813">Transport</keyword>
<dbReference type="AlphaFoldDB" id="A0A9N7YD25"/>
<dbReference type="Proteomes" id="UP001153269">
    <property type="component" value="Unassembled WGS sequence"/>
</dbReference>
<gene>
    <name evidence="22" type="ORF">PLEPLA_LOCUS14958</name>
</gene>
<evidence type="ECO:0000313" key="23">
    <source>
        <dbReference type="Proteomes" id="UP001153269"/>
    </source>
</evidence>
<evidence type="ECO:0000256" key="1">
    <source>
        <dbReference type="ARBA" id="ARBA00022448"/>
    </source>
</evidence>
<feature type="transmembrane region" description="Helical" evidence="20">
    <location>
        <begin position="241"/>
        <end position="262"/>
    </location>
</feature>
<evidence type="ECO:0000259" key="21">
    <source>
        <dbReference type="Pfam" id="PF02931"/>
    </source>
</evidence>
<comment type="catalytic activity">
    <reaction evidence="18">
        <text>Ca(2+)(in) = Ca(2+)(out)</text>
        <dbReference type="Rhea" id="RHEA:29671"/>
        <dbReference type="ChEBI" id="CHEBI:29108"/>
    </reaction>
</comment>
<comment type="subcellular location">
    <subcellularLocation>
        <location evidence="15">Postsynaptic cell membrane</location>
        <topology evidence="15">Multi-pass membrane protein</topology>
    </subcellularLocation>
</comment>
<comment type="catalytic activity">
    <reaction evidence="16">
        <text>K(+)(in) = K(+)(out)</text>
        <dbReference type="Rhea" id="RHEA:29463"/>
        <dbReference type="ChEBI" id="CHEBI:29103"/>
    </reaction>
</comment>
<dbReference type="Gene3D" id="2.70.170.10">
    <property type="entry name" value="Neurotransmitter-gated ion-channel ligand-binding domain"/>
    <property type="match status" value="1"/>
</dbReference>
<evidence type="ECO:0000256" key="14">
    <source>
        <dbReference type="ARBA" id="ARBA00023303"/>
    </source>
</evidence>
<dbReference type="SUPFAM" id="SSF90112">
    <property type="entry name" value="Neurotransmitter-gated ion-channel transmembrane pore"/>
    <property type="match status" value="1"/>
</dbReference>
<dbReference type="Pfam" id="PF02931">
    <property type="entry name" value="Neur_chan_LBD"/>
    <property type="match status" value="1"/>
</dbReference>
<feature type="transmembrane region" description="Helical" evidence="20">
    <location>
        <begin position="269"/>
        <end position="287"/>
    </location>
</feature>
<keyword evidence="8 20" id="KW-0472">Membrane</keyword>
<evidence type="ECO:0000256" key="7">
    <source>
        <dbReference type="ARBA" id="ARBA00023065"/>
    </source>
</evidence>
<keyword evidence="5 20" id="KW-1133">Transmembrane helix</keyword>
<feature type="transmembrane region" description="Helical" evidence="20">
    <location>
        <begin position="299"/>
        <end position="316"/>
    </location>
</feature>
<dbReference type="EMBL" id="CADEAL010000935">
    <property type="protein sequence ID" value="CAB1427020.1"/>
    <property type="molecule type" value="Genomic_DNA"/>
</dbReference>
<evidence type="ECO:0000256" key="5">
    <source>
        <dbReference type="ARBA" id="ARBA00022989"/>
    </source>
</evidence>
<dbReference type="FunFam" id="2.70.170.10:FF:000017">
    <property type="entry name" value="5-hydroxytryptamine receptor 3A"/>
    <property type="match status" value="1"/>
</dbReference>
<keyword evidence="9" id="KW-1015">Disulfide bond</keyword>
<proteinExistence type="inferred from homology"/>
<evidence type="ECO:0000256" key="8">
    <source>
        <dbReference type="ARBA" id="ARBA00023136"/>
    </source>
</evidence>
<dbReference type="GO" id="GO:0004888">
    <property type="term" value="F:transmembrane signaling receptor activity"/>
    <property type="evidence" value="ECO:0007669"/>
    <property type="project" value="InterPro"/>
</dbReference>
<keyword evidence="23" id="KW-1185">Reference proteome</keyword>
<dbReference type="InterPro" id="IPR038050">
    <property type="entry name" value="Neuro_actylchol_rec"/>
</dbReference>
<dbReference type="Gene3D" id="1.20.58.390">
    <property type="entry name" value="Neurotransmitter-gated ion-channel transmembrane domain"/>
    <property type="match status" value="1"/>
</dbReference>
<feature type="chain" id="PRO_5040547233" description="Neurotransmitter-gated ion-channel ligand-binding domain-containing protein" evidence="20">
    <location>
        <begin position="20"/>
        <end position="488"/>
    </location>
</feature>
<comment type="catalytic activity">
    <reaction evidence="17">
        <text>Na(+)(in) = Na(+)(out)</text>
        <dbReference type="Rhea" id="RHEA:34963"/>
        <dbReference type="ChEBI" id="CHEBI:29101"/>
    </reaction>
</comment>
<feature type="transmembrane region" description="Helical" evidence="20">
    <location>
        <begin position="405"/>
        <end position="427"/>
    </location>
</feature>
<evidence type="ECO:0000256" key="11">
    <source>
        <dbReference type="ARBA" id="ARBA00023180"/>
    </source>
</evidence>
<keyword evidence="4 20" id="KW-0732">Signal</keyword>
<reference evidence="22" key="1">
    <citation type="submission" date="2020-03" db="EMBL/GenBank/DDBJ databases">
        <authorList>
            <person name="Weist P."/>
        </authorList>
    </citation>
    <scope>NUCLEOTIDE SEQUENCE</scope>
</reference>
<dbReference type="InterPro" id="IPR018000">
    <property type="entry name" value="Neurotransmitter_ion_chnl_CS"/>
</dbReference>
<dbReference type="PRINTS" id="PR00252">
    <property type="entry name" value="NRIONCHANNEL"/>
</dbReference>
<protein>
    <recommendedName>
        <fullName evidence="21">Neurotransmitter-gated ion-channel ligand-binding domain-containing protein</fullName>
    </recommendedName>
</protein>
<feature type="signal peptide" evidence="20">
    <location>
        <begin position="1"/>
        <end position="19"/>
    </location>
</feature>
<evidence type="ECO:0000256" key="2">
    <source>
        <dbReference type="ARBA" id="ARBA00022475"/>
    </source>
</evidence>
<keyword evidence="12" id="KW-0628">Postsynaptic cell membrane</keyword>
<evidence type="ECO:0000256" key="17">
    <source>
        <dbReference type="ARBA" id="ARBA00036239"/>
    </source>
</evidence>
<comment type="caution">
    <text evidence="22">The sequence shown here is derived from an EMBL/GenBank/DDBJ whole genome shotgun (WGS) entry which is preliminary data.</text>
</comment>
<evidence type="ECO:0000256" key="18">
    <source>
        <dbReference type="ARBA" id="ARBA00036634"/>
    </source>
</evidence>
<keyword evidence="14 20" id="KW-0407">Ion channel</keyword>
<evidence type="ECO:0000256" key="20">
    <source>
        <dbReference type="RuleBase" id="RU000687"/>
    </source>
</evidence>
<evidence type="ECO:0000256" key="9">
    <source>
        <dbReference type="ARBA" id="ARBA00023157"/>
    </source>
</evidence>
<evidence type="ECO:0000256" key="13">
    <source>
        <dbReference type="ARBA" id="ARBA00023286"/>
    </source>
</evidence>